<dbReference type="PROSITE" id="PS50103">
    <property type="entry name" value="ZF_C3H1"/>
    <property type="match status" value="1"/>
</dbReference>
<feature type="compositionally biased region" description="Low complexity" evidence="6">
    <location>
        <begin position="80"/>
        <end position="95"/>
    </location>
</feature>
<dbReference type="PANTHER" id="PTHR12547:SF18">
    <property type="entry name" value="PROTEIN TIS11"/>
    <property type="match status" value="1"/>
</dbReference>
<dbReference type="Gene3D" id="4.10.1000.10">
    <property type="entry name" value="Zinc finger, CCCH-type"/>
    <property type="match status" value="1"/>
</dbReference>
<dbReference type="OrthoDB" id="445301at2759"/>
<sequence length="367" mass="39174">MEMRSNSELTIGSGASAGSQPDLPATACRRLSSPSSSPNAFLTPAFTAAAASGGSISGSPLNIDPSLLRFTRSRLSRLHFSSSSSSDQSPDSNSSAAATVAARKRLRHILNLRPLLSPSPRGSTSSPLSPIDNLQAAPPSAIFSPAFSVYKTPVKVEMEEDVLVMDAVSESGPGSMPGRSRHPLELISTSSSSSSSPSTSYVNSLGAYFFKTEICRSWDECGICRFGSHCQFAHGKEELRGGFRPSKQKPERGKQISTVGSCVYGNRYLRIVPPPAMGSSPQNSRVDVSSAPKGTTKNTGINKKVKSNAPPREQQLSLQEPSFSWPPSEAEEAEILRILYGPSRKPGRLPVFVKLCPESGSDLEREK</sequence>
<evidence type="ECO:0000313" key="8">
    <source>
        <dbReference type="EMBL" id="KAG0476524.1"/>
    </source>
</evidence>
<dbReference type="InterPro" id="IPR045877">
    <property type="entry name" value="ZFP36-like"/>
</dbReference>
<dbReference type="AlphaFoldDB" id="A0A835QPV6"/>
<keyword evidence="2" id="KW-0677">Repeat</keyword>
<evidence type="ECO:0000256" key="1">
    <source>
        <dbReference type="ARBA" id="ARBA00022723"/>
    </source>
</evidence>
<evidence type="ECO:0000259" key="7">
    <source>
        <dbReference type="PROSITE" id="PS50103"/>
    </source>
</evidence>
<evidence type="ECO:0000256" key="3">
    <source>
        <dbReference type="ARBA" id="ARBA00022771"/>
    </source>
</evidence>
<feature type="region of interest" description="Disordered" evidence="6">
    <location>
        <begin position="274"/>
        <end position="326"/>
    </location>
</feature>
<comment type="caution">
    <text evidence="8">The sequence shown here is derived from an EMBL/GenBank/DDBJ whole genome shotgun (WGS) entry which is preliminary data.</text>
</comment>
<feature type="region of interest" description="Disordered" evidence="6">
    <location>
        <begin position="1"/>
        <end position="37"/>
    </location>
</feature>
<dbReference type="InterPro" id="IPR036855">
    <property type="entry name" value="Znf_CCCH_sf"/>
</dbReference>
<organism evidence="8 9">
    <name type="scientific">Vanilla planifolia</name>
    <name type="common">Vanilla</name>
    <dbReference type="NCBI Taxonomy" id="51239"/>
    <lineage>
        <taxon>Eukaryota</taxon>
        <taxon>Viridiplantae</taxon>
        <taxon>Streptophyta</taxon>
        <taxon>Embryophyta</taxon>
        <taxon>Tracheophyta</taxon>
        <taxon>Spermatophyta</taxon>
        <taxon>Magnoliopsida</taxon>
        <taxon>Liliopsida</taxon>
        <taxon>Asparagales</taxon>
        <taxon>Orchidaceae</taxon>
        <taxon>Vanilloideae</taxon>
        <taxon>Vanilleae</taxon>
        <taxon>Vanilla</taxon>
    </lineage>
</organism>
<dbReference type="FunFam" id="4.10.1000.10:FF:000001">
    <property type="entry name" value="zinc finger CCCH domain-containing protein 15-like"/>
    <property type="match status" value="1"/>
</dbReference>
<proteinExistence type="predicted"/>
<feature type="region of interest" description="Disordered" evidence="6">
    <location>
        <begin position="80"/>
        <end position="100"/>
    </location>
</feature>
<keyword evidence="3 5" id="KW-0863">Zinc-finger</keyword>
<feature type="compositionally biased region" description="Low complexity" evidence="6">
    <location>
        <begin position="188"/>
        <end position="199"/>
    </location>
</feature>
<keyword evidence="4 5" id="KW-0862">Zinc</keyword>
<evidence type="ECO:0000256" key="2">
    <source>
        <dbReference type="ARBA" id="ARBA00022737"/>
    </source>
</evidence>
<feature type="region of interest" description="Disordered" evidence="6">
    <location>
        <begin position="169"/>
        <end position="199"/>
    </location>
</feature>
<evidence type="ECO:0000256" key="6">
    <source>
        <dbReference type="SAM" id="MobiDB-lite"/>
    </source>
</evidence>
<dbReference type="PANTHER" id="PTHR12547">
    <property type="entry name" value="CCCH ZINC FINGER/TIS11-RELATED"/>
    <property type="match status" value="1"/>
</dbReference>
<feature type="compositionally biased region" description="Low complexity" evidence="6">
    <location>
        <begin position="293"/>
        <end position="302"/>
    </location>
</feature>
<dbReference type="GO" id="GO:0008270">
    <property type="term" value="F:zinc ion binding"/>
    <property type="evidence" value="ECO:0007669"/>
    <property type="project" value="UniProtKB-KW"/>
</dbReference>
<accession>A0A835QPV6</accession>
<evidence type="ECO:0000256" key="5">
    <source>
        <dbReference type="PROSITE-ProRule" id="PRU00723"/>
    </source>
</evidence>
<dbReference type="GO" id="GO:0003729">
    <property type="term" value="F:mRNA binding"/>
    <property type="evidence" value="ECO:0007669"/>
    <property type="project" value="InterPro"/>
</dbReference>
<dbReference type="EMBL" id="JADCNL010000006">
    <property type="protein sequence ID" value="KAG0476524.1"/>
    <property type="molecule type" value="Genomic_DNA"/>
</dbReference>
<evidence type="ECO:0000313" key="9">
    <source>
        <dbReference type="Proteomes" id="UP000636800"/>
    </source>
</evidence>
<feature type="domain" description="C3H1-type" evidence="7">
    <location>
        <begin position="209"/>
        <end position="237"/>
    </location>
</feature>
<protein>
    <recommendedName>
        <fullName evidence="7">C3H1-type domain-containing protein</fullName>
    </recommendedName>
</protein>
<keyword evidence="1 5" id="KW-0479">Metal-binding</keyword>
<dbReference type="SMART" id="SM00356">
    <property type="entry name" value="ZnF_C3H1"/>
    <property type="match status" value="1"/>
</dbReference>
<dbReference type="Pfam" id="PF00642">
    <property type="entry name" value="zf-CCCH"/>
    <property type="match status" value="1"/>
</dbReference>
<feature type="zinc finger region" description="C3H1-type" evidence="5">
    <location>
        <begin position="209"/>
        <end position="237"/>
    </location>
</feature>
<dbReference type="Proteomes" id="UP000636800">
    <property type="component" value="Chromosome 6"/>
</dbReference>
<name>A0A835QPV6_VANPL</name>
<reference evidence="8 9" key="1">
    <citation type="journal article" date="2020" name="Nat. Food">
        <title>A phased Vanilla planifolia genome enables genetic improvement of flavour and production.</title>
        <authorList>
            <person name="Hasing T."/>
            <person name="Tang H."/>
            <person name="Brym M."/>
            <person name="Khazi F."/>
            <person name="Huang T."/>
            <person name="Chambers A.H."/>
        </authorList>
    </citation>
    <scope>NUCLEOTIDE SEQUENCE [LARGE SCALE GENOMIC DNA]</scope>
    <source>
        <tissue evidence="8">Leaf</tissue>
    </source>
</reference>
<evidence type="ECO:0000256" key="4">
    <source>
        <dbReference type="ARBA" id="ARBA00022833"/>
    </source>
</evidence>
<dbReference type="InterPro" id="IPR000571">
    <property type="entry name" value="Znf_CCCH"/>
</dbReference>
<gene>
    <name evidence="8" type="ORF">HPP92_013365</name>
</gene>
<keyword evidence="9" id="KW-1185">Reference proteome</keyword>
<dbReference type="SUPFAM" id="SSF90229">
    <property type="entry name" value="CCCH zinc finger"/>
    <property type="match status" value="1"/>
</dbReference>
<feature type="compositionally biased region" description="Polar residues" evidence="6">
    <location>
        <begin position="1"/>
        <end position="10"/>
    </location>
</feature>